<accession>A0A9X0HJU1</accession>
<reference evidence="2 3" key="1">
    <citation type="submission" date="2015-11" db="EMBL/GenBank/DDBJ databases">
        <title>Solirubrum puertoriconensis gen. nov. an environmental bacteria isolated in Puerto Rico.</title>
        <authorList>
            <person name="Cuebas-Irizarry M.F."/>
            <person name="Montalvo-Rodriguez R."/>
        </authorList>
    </citation>
    <scope>NUCLEOTIDE SEQUENCE [LARGE SCALE GENOMIC DNA]</scope>
    <source>
        <strain evidence="2 3">MC1A</strain>
    </source>
</reference>
<feature type="chain" id="PRO_5040981905" description="Lipoprotein" evidence="1">
    <location>
        <begin position="19"/>
        <end position="198"/>
    </location>
</feature>
<dbReference type="EMBL" id="LNAL01000007">
    <property type="protein sequence ID" value="KUG07245.1"/>
    <property type="molecule type" value="Genomic_DNA"/>
</dbReference>
<name>A0A9X0HJU1_SOLP1</name>
<proteinExistence type="predicted"/>
<evidence type="ECO:0000313" key="2">
    <source>
        <dbReference type="EMBL" id="KUG07245.1"/>
    </source>
</evidence>
<dbReference type="PROSITE" id="PS51257">
    <property type="entry name" value="PROKAR_LIPOPROTEIN"/>
    <property type="match status" value="1"/>
</dbReference>
<protein>
    <recommendedName>
        <fullName evidence="4">Lipoprotein</fullName>
    </recommendedName>
</protein>
<feature type="signal peptide" evidence="1">
    <location>
        <begin position="1"/>
        <end position="18"/>
    </location>
</feature>
<comment type="caution">
    <text evidence="2">The sequence shown here is derived from an EMBL/GenBank/DDBJ whole genome shotgun (WGS) entry which is preliminary data.</text>
</comment>
<dbReference type="RefSeq" id="WP_059070871.1">
    <property type="nucleotide sequence ID" value="NZ_LNAL01000007.1"/>
</dbReference>
<gene>
    <name evidence="2" type="ORF">ASU33_12795</name>
</gene>
<dbReference type="AlphaFoldDB" id="A0A9X0HJU1"/>
<dbReference type="Proteomes" id="UP000054223">
    <property type="component" value="Unassembled WGS sequence"/>
</dbReference>
<organism evidence="2 3">
    <name type="scientific">Solirubrum puertoriconensis</name>
    <dbReference type="NCBI Taxonomy" id="1751427"/>
    <lineage>
        <taxon>Bacteria</taxon>
        <taxon>Pseudomonadati</taxon>
        <taxon>Bacteroidota</taxon>
        <taxon>Cytophagia</taxon>
        <taxon>Cytophagales</taxon>
    </lineage>
</organism>
<keyword evidence="3" id="KW-1185">Reference proteome</keyword>
<evidence type="ECO:0000256" key="1">
    <source>
        <dbReference type="SAM" id="SignalP"/>
    </source>
</evidence>
<evidence type="ECO:0008006" key="4">
    <source>
        <dbReference type="Google" id="ProtNLM"/>
    </source>
</evidence>
<sequence>MKTLLFALLLAASCGSLAACTDGNKETDPAPDAGNFGNNARSEVPDELVGYWLAGSSSIGNFWGYDGRYAGPAYEIALGYRFYKNGTAKQYFYYTSTSTYCRTQVLGYREGTVVFDTRNKTFEFFAASGNYRHYNGCGSSQSPGYGETKPYDSNELYPAKKHRYNGYEVVQQSGKTIWRCALDGGGNQDFEKSTEPQR</sequence>
<evidence type="ECO:0000313" key="3">
    <source>
        <dbReference type="Proteomes" id="UP000054223"/>
    </source>
</evidence>
<keyword evidence="1" id="KW-0732">Signal</keyword>
<dbReference type="OrthoDB" id="666052at2"/>